<accession>A0A176XJP2</accession>
<sequence length="68" mass="7509">MSIFQSDQDQPDNPAAPQVPHSGRAVISRKLRELYDAVQDEGIPDKFLDLLEKLDEAESKANVKASGE</sequence>
<name>A0A176XJP2_AGRTU</name>
<evidence type="ECO:0000313" key="4">
    <source>
        <dbReference type="Proteomes" id="UP000077098"/>
    </source>
</evidence>
<comment type="caution">
    <text evidence="3">The sequence shown here is derived from an EMBL/GenBank/DDBJ whole genome shotgun (WGS) entry which is preliminary data.</text>
</comment>
<evidence type="ECO:0000256" key="1">
    <source>
        <dbReference type="SAM" id="MobiDB-lite"/>
    </source>
</evidence>
<protein>
    <recommendedName>
        <fullName evidence="2">Anti-sigma factor NepR domain-containing protein</fullName>
    </recommendedName>
</protein>
<dbReference type="EMBL" id="LXPS01000002">
    <property type="protein sequence ID" value="OAE49580.1"/>
    <property type="molecule type" value="Genomic_DNA"/>
</dbReference>
<dbReference type="InterPro" id="IPR041649">
    <property type="entry name" value="NepR"/>
</dbReference>
<dbReference type="RefSeq" id="WP_063947228.1">
    <property type="nucleotide sequence ID" value="NZ_CP072309.1"/>
</dbReference>
<evidence type="ECO:0000313" key="3">
    <source>
        <dbReference type="EMBL" id="OAE49580.1"/>
    </source>
</evidence>
<organism evidence="3 4">
    <name type="scientific">Agrobacterium tumefaciens</name>
    <dbReference type="NCBI Taxonomy" id="358"/>
    <lineage>
        <taxon>Bacteria</taxon>
        <taxon>Pseudomonadati</taxon>
        <taxon>Pseudomonadota</taxon>
        <taxon>Alphaproteobacteria</taxon>
        <taxon>Hyphomicrobiales</taxon>
        <taxon>Rhizobiaceae</taxon>
        <taxon>Rhizobium/Agrobacterium group</taxon>
        <taxon>Agrobacterium</taxon>
        <taxon>Agrobacterium tumefaciens complex</taxon>
    </lineage>
</organism>
<feature type="region of interest" description="Disordered" evidence="1">
    <location>
        <begin position="1"/>
        <end position="24"/>
    </location>
</feature>
<feature type="domain" description="Anti-sigma factor NepR" evidence="2">
    <location>
        <begin position="25"/>
        <end position="58"/>
    </location>
</feature>
<evidence type="ECO:0000259" key="2">
    <source>
        <dbReference type="Pfam" id="PF18557"/>
    </source>
</evidence>
<gene>
    <name evidence="3" type="ORF">A7J57_19540</name>
</gene>
<reference evidence="3 4" key="1">
    <citation type="submission" date="2016-05" db="EMBL/GenBank/DDBJ databases">
        <authorList>
            <person name="Lavstsen T."/>
            <person name="Jespersen J.S."/>
        </authorList>
    </citation>
    <scope>NUCLEOTIDE SEQUENCE [LARGE SCALE GENOMIC DNA]</scope>
    <source>
        <strain evidence="3 4">KCJ1736</strain>
    </source>
</reference>
<proteinExistence type="predicted"/>
<dbReference type="Pfam" id="PF18557">
    <property type="entry name" value="NepR"/>
    <property type="match status" value="1"/>
</dbReference>
<dbReference type="Proteomes" id="UP000077098">
    <property type="component" value="Unassembled WGS sequence"/>
</dbReference>
<dbReference type="AlphaFoldDB" id="A0A176XJP2"/>